<dbReference type="InterPro" id="IPR000531">
    <property type="entry name" value="Beta-barrel_TonB"/>
</dbReference>
<keyword evidence="4 8" id="KW-0812">Transmembrane</keyword>
<feature type="chain" id="PRO_5011788289" evidence="10">
    <location>
        <begin position="24"/>
        <end position="1066"/>
    </location>
</feature>
<dbReference type="InterPro" id="IPR023996">
    <property type="entry name" value="TonB-dep_OMP_SusC/RagA"/>
</dbReference>
<dbReference type="GO" id="GO:0004553">
    <property type="term" value="F:hydrolase activity, hydrolyzing O-glycosyl compounds"/>
    <property type="evidence" value="ECO:0007669"/>
    <property type="project" value="InterPro"/>
</dbReference>
<proteinExistence type="inferred from homology"/>
<dbReference type="InterPro" id="IPR002105">
    <property type="entry name" value="Dockerin_1_rpt"/>
</dbReference>
<dbReference type="STRING" id="408074.SAMN05660909_03254"/>
<dbReference type="SUPFAM" id="SSF56935">
    <property type="entry name" value="Porins"/>
    <property type="match status" value="1"/>
</dbReference>
<dbReference type="SUPFAM" id="SSF49464">
    <property type="entry name" value="Carboxypeptidase regulatory domain-like"/>
    <property type="match status" value="1"/>
</dbReference>
<dbReference type="InterPro" id="IPR036942">
    <property type="entry name" value="Beta-barrel_TonB_sf"/>
</dbReference>
<dbReference type="InterPro" id="IPR037066">
    <property type="entry name" value="Plug_dom_sf"/>
</dbReference>
<dbReference type="PROSITE" id="PS00448">
    <property type="entry name" value="CLOS_CELLULOSOME_RPT"/>
    <property type="match status" value="1"/>
</dbReference>
<dbReference type="InterPro" id="IPR012910">
    <property type="entry name" value="Plug_dom"/>
</dbReference>
<dbReference type="RefSeq" id="WP_089762995.1">
    <property type="nucleotide sequence ID" value="NZ_BKAT01000023.1"/>
</dbReference>
<comment type="subcellular location">
    <subcellularLocation>
        <location evidence="1 8">Cell outer membrane</location>
        <topology evidence="1 8">Multi-pass membrane protein</topology>
    </subcellularLocation>
</comment>
<dbReference type="Gene3D" id="2.40.170.20">
    <property type="entry name" value="TonB-dependent receptor, beta-barrel domain"/>
    <property type="match status" value="1"/>
</dbReference>
<dbReference type="OrthoDB" id="9768177at2"/>
<dbReference type="NCBIfam" id="TIGR04057">
    <property type="entry name" value="SusC_RagA_signa"/>
    <property type="match status" value="1"/>
</dbReference>
<dbReference type="Gene3D" id="2.170.130.10">
    <property type="entry name" value="TonB-dependent receptor, plug domain"/>
    <property type="match status" value="1"/>
</dbReference>
<comment type="similarity">
    <text evidence="8 9">Belongs to the TonB-dependent receptor family.</text>
</comment>
<evidence type="ECO:0000313" key="13">
    <source>
        <dbReference type="EMBL" id="SEA74602.1"/>
    </source>
</evidence>
<protein>
    <submittedName>
        <fullName evidence="13">TonB-linked outer membrane protein, SusC/RagA family</fullName>
    </submittedName>
</protein>
<dbReference type="Pfam" id="PF07715">
    <property type="entry name" value="Plug"/>
    <property type="match status" value="1"/>
</dbReference>
<keyword evidence="6 8" id="KW-0472">Membrane</keyword>
<reference evidence="14" key="1">
    <citation type="submission" date="2016-10" db="EMBL/GenBank/DDBJ databases">
        <authorList>
            <person name="Varghese N."/>
            <person name="Submissions S."/>
        </authorList>
    </citation>
    <scope>NUCLEOTIDE SEQUENCE [LARGE SCALE GENOMIC DNA]</scope>
    <source>
        <strain evidence="14">DSM 23920</strain>
    </source>
</reference>
<dbReference type="AlphaFoldDB" id="A0A1H4DQY3"/>
<dbReference type="NCBIfam" id="TIGR04056">
    <property type="entry name" value="OMP_RagA_SusC"/>
    <property type="match status" value="1"/>
</dbReference>
<evidence type="ECO:0000256" key="8">
    <source>
        <dbReference type="PROSITE-ProRule" id="PRU01360"/>
    </source>
</evidence>
<evidence type="ECO:0000256" key="6">
    <source>
        <dbReference type="ARBA" id="ARBA00023136"/>
    </source>
</evidence>
<evidence type="ECO:0000256" key="5">
    <source>
        <dbReference type="ARBA" id="ARBA00023077"/>
    </source>
</evidence>
<dbReference type="GO" id="GO:0000272">
    <property type="term" value="P:polysaccharide catabolic process"/>
    <property type="evidence" value="ECO:0007669"/>
    <property type="project" value="InterPro"/>
</dbReference>
<dbReference type="PROSITE" id="PS52016">
    <property type="entry name" value="TONB_DEPENDENT_REC_3"/>
    <property type="match status" value="1"/>
</dbReference>
<gene>
    <name evidence="13" type="ORF">SAMN05660909_03254</name>
</gene>
<evidence type="ECO:0000256" key="9">
    <source>
        <dbReference type="RuleBase" id="RU003357"/>
    </source>
</evidence>
<dbReference type="Gene3D" id="2.60.40.1120">
    <property type="entry name" value="Carboxypeptidase-like, regulatory domain"/>
    <property type="match status" value="1"/>
</dbReference>
<feature type="domain" description="TonB-dependent receptor-like beta-barrel" evidence="11">
    <location>
        <begin position="427"/>
        <end position="896"/>
    </location>
</feature>
<dbReference type="InterPro" id="IPR023997">
    <property type="entry name" value="TonB-dep_OMP_SusC/RagA_CS"/>
</dbReference>
<evidence type="ECO:0000259" key="11">
    <source>
        <dbReference type="Pfam" id="PF00593"/>
    </source>
</evidence>
<dbReference type="PROSITE" id="PS00018">
    <property type="entry name" value="EF_HAND_1"/>
    <property type="match status" value="1"/>
</dbReference>
<sequence length="1066" mass="118155">MKQFPRGVLILLYLLLLAPFAYAQQAASDNPSIRGIVSDEKGARMIGVNVKLLDKDKKLVTGTTSDDNGVFTFRNLHENVYTLVFTFLGYDTKTINNYVYHKGDQLSLTVEMKASSTSLNDVVVLGYGAVKRKDLTGSVAKADMNDLNKAPVRSVDEALQGRLAGVVVSSTDGQPGSPINIVIRGNNSISQDNSPLYIIDGLPIENPDLNMLSPSEIESITVLKDASATAIYGARGSNGVVIINTIRGKDGPPQVALNVSYGLQSNLKKADLMDPYEFVKYQLELNPNMTDSAAPYLVYLGDKRTLDDYKNMKPIDWQSQMFHTAPMQNYNLSLTGGNAKTKYAVSGSVLDQEGTIINSGYSRYQGRISLDQTVNNRLKVGLNVGYSYLEKNGISPSESGGNVATTLLYSLYGSRPVQGINDSSIINSDLFDPAVDLTSDYRINPIINQQNLLRKKKSKVLNANAYAEYSFLPNLVLRVTAGVNDNSVRNEAFNNSNTLYGSKRTVWGSSYGVNGTIGFNGTTYWVNENTLTWNKHFDGHSINVVGGVTEQGNKTSNYAYGSFNLPNESLGLSGLEEGSPLPIRTQASTSDWRMASFLGRINYDYRSKYFATFSYRADGSSKFGKQNRWGYFPSGALAWRFSEEDFIKKSNIFSEGKLRISYGVTGNNRVTDFSYLATYSLPIQSTYIFNNGYIQSVIPQTIGNPELKWETTSQLDMGLDLGFFKNRLQVTADVYRKKTYDLLLNAAMPTSTGYSWAFKNIGSIRNQGLELTIQGIPVQTKDFTWSANFNIAFNQSKVLSLTEGQESITTSLNWDNNWATLPAYISKIGMPIGNMYGYVWDGVYQAEDFNVATDGTYVLKDNVPGNGKTRGNIRPGDIKYKDLNGDGVVNSGDYTVIGRGLPIHTGGFNNTFQYRNFDLNLFFQWSYGNDIYNINRLVYEGNAFNRSYLNQFASYKDRWTPTHTNTDLYRAGGFYGGGYSSRNVEDGSYLRLKTAVIGYTLPAKSLARAGINRLRVYVSAQNIFTLTHYKGLDPEVSTYNSVLTPGFDFSSYPRGRTYVIGANVNF</sequence>
<name>A0A1H4DQY3_9BACT</name>
<evidence type="ECO:0000256" key="2">
    <source>
        <dbReference type="ARBA" id="ARBA00022448"/>
    </source>
</evidence>
<dbReference type="InterPro" id="IPR018247">
    <property type="entry name" value="EF_Hand_1_Ca_BS"/>
</dbReference>
<keyword evidence="3 8" id="KW-1134">Transmembrane beta strand</keyword>
<dbReference type="GO" id="GO:0009279">
    <property type="term" value="C:cell outer membrane"/>
    <property type="evidence" value="ECO:0007669"/>
    <property type="project" value="UniProtKB-SubCell"/>
</dbReference>
<feature type="signal peptide" evidence="10">
    <location>
        <begin position="1"/>
        <end position="23"/>
    </location>
</feature>
<dbReference type="EMBL" id="FNRL01000014">
    <property type="protein sequence ID" value="SEA74602.1"/>
    <property type="molecule type" value="Genomic_DNA"/>
</dbReference>
<evidence type="ECO:0000313" key="14">
    <source>
        <dbReference type="Proteomes" id="UP000199656"/>
    </source>
</evidence>
<dbReference type="Pfam" id="PF13620">
    <property type="entry name" value="CarboxypepD_reg"/>
    <property type="match status" value="1"/>
</dbReference>
<evidence type="ECO:0000259" key="12">
    <source>
        <dbReference type="Pfam" id="PF07715"/>
    </source>
</evidence>
<evidence type="ECO:0000256" key="10">
    <source>
        <dbReference type="SAM" id="SignalP"/>
    </source>
</evidence>
<dbReference type="Proteomes" id="UP000199656">
    <property type="component" value="Unassembled WGS sequence"/>
</dbReference>
<keyword evidence="14" id="KW-1185">Reference proteome</keyword>
<dbReference type="InterPro" id="IPR039426">
    <property type="entry name" value="TonB-dep_rcpt-like"/>
</dbReference>
<evidence type="ECO:0000256" key="4">
    <source>
        <dbReference type="ARBA" id="ARBA00022692"/>
    </source>
</evidence>
<dbReference type="InterPro" id="IPR008969">
    <property type="entry name" value="CarboxyPept-like_regulatory"/>
</dbReference>
<accession>A0A1H4DQY3</accession>
<evidence type="ECO:0000256" key="1">
    <source>
        <dbReference type="ARBA" id="ARBA00004571"/>
    </source>
</evidence>
<keyword evidence="10" id="KW-0732">Signal</keyword>
<organism evidence="13 14">
    <name type="scientific">Chitinophaga terrae</name>
    <name type="common">ex Kim and Jung 2007</name>
    <dbReference type="NCBI Taxonomy" id="408074"/>
    <lineage>
        <taxon>Bacteria</taxon>
        <taxon>Pseudomonadati</taxon>
        <taxon>Bacteroidota</taxon>
        <taxon>Chitinophagia</taxon>
        <taxon>Chitinophagales</taxon>
        <taxon>Chitinophagaceae</taxon>
        <taxon>Chitinophaga</taxon>
    </lineage>
</organism>
<evidence type="ECO:0000256" key="7">
    <source>
        <dbReference type="ARBA" id="ARBA00023237"/>
    </source>
</evidence>
<feature type="domain" description="TonB-dependent receptor plug" evidence="12">
    <location>
        <begin position="132"/>
        <end position="240"/>
    </location>
</feature>
<keyword evidence="7 8" id="KW-0998">Cell outer membrane</keyword>
<evidence type="ECO:0000256" key="3">
    <source>
        <dbReference type="ARBA" id="ARBA00022452"/>
    </source>
</evidence>
<dbReference type="FunFam" id="2.170.130.10:FF:000008">
    <property type="entry name" value="SusC/RagA family TonB-linked outer membrane protein"/>
    <property type="match status" value="1"/>
</dbReference>
<keyword evidence="2 8" id="KW-0813">Transport</keyword>
<dbReference type="Pfam" id="PF00593">
    <property type="entry name" value="TonB_dep_Rec_b-barrel"/>
    <property type="match status" value="1"/>
</dbReference>
<keyword evidence="5 9" id="KW-0798">TonB box</keyword>